<dbReference type="AlphaFoldDB" id="A0A1H0MVS5"/>
<dbReference type="PROSITE" id="PS51257">
    <property type="entry name" value="PROKAR_LIPOPROTEIN"/>
    <property type="match status" value="1"/>
</dbReference>
<proteinExistence type="predicted"/>
<name>A0A1H0MVS5_9PSED</name>
<evidence type="ECO:0000313" key="2">
    <source>
        <dbReference type="Proteomes" id="UP000198827"/>
    </source>
</evidence>
<dbReference type="OrthoDB" id="7027593at2"/>
<dbReference type="RefSeq" id="WP_090183376.1">
    <property type="nucleotide sequence ID" value="NZ_LT629705.1"/>
</dbReference>
<organism evidence="1 2">
    <name type="scientific">Pseudomonas arsenicoxydans</name>
    <dbReference type="NCBI Taxonomy" id="702115"/>
    <lineage>
        <taxon>Bacteria</taxon>
        <taxon>Pseudomonadati</taxon>
        <taxon>Pseudomonadota</taxon>
        <taxon>Gammaproteobacteria</taxon>
        <taxon>Pseudomonadales</taxon>
        <taxon>Pseudomonadaceae</taxon>
        <taxon>Pseudomonas</taxon>
    </lineage>
</organism>
<protein>
    <submittedName>
        <fullName evidence="1">Uncharacterized protein</fullName>
    </submittedName>
</protein>
<reference evidence="1 2" key="1">
    <citation type="submission" date="2016-10" db="EMBL/GenBank/DDBJ databases">
        <authorList>
            <person name="de Groot N.N."/>
        </authorList>
    </citation>
    <scope>NUCLEOTIDE SEQUENCE [LARGE SCALE GENOMIC DNA]</scope>
    <source>
        <strain evidence="1 2">CECT 7543</strain>
    </source>
</reference>
<dbReference type="EMBL" id="LT629705">
    <property type="protein sequence ID" value="SDO84405.1"/>
    <property type="molecule type" value="Genomic_DNA"/>
</dbReference>
<dbReference type="Proteomes" id="UP000198827">
    <property type="component" value="Chromosome I"/>
</dbReference>
<accession>A0A1H0MVS5</accession>
<gene>
    <name evidence="1" type="ORF">SAMN04489798_4001</name>
</gene>
<sequence>MRPLQNALRHVAIVSSIVLLSVTAGCSKPADKPGAATPTTSVSAAAQTGSKLGDLSEFRAIAADVAALVDKNDLPGAKTRIKDLETSWDSAEAGIKPRAASDWHVLDKAIDRALDALRASTPKQSDCKATMDELLKAFDSMKGTQ</sequence>
<evidence type="ECO:0000313" key="1">
    <source>
        <dbReference type="EMBL" id="SDO84405.1"/>
    </source>
</evidence>